<evidence type="ECO:0000259" key="5">
    <source>
        <dbReference type="PROSITE" id="PS50893"/>
    </source>
</evidence>
<accession>A0A9D1MUT2</accession>
<dbReference type="GO" id="GO:0003676">
    <property type="term" value="F:nucleic acid binding"/>
    <property type="evidence" value="ECO:0007669"/>
    <property type="project" value="UniProtKB-ARBA"/>
</dbReference>
<dbReference type="Pfam" id="PF12848">
    <property type="entry name" value="ABC_tran_Xtn"/>
    <property type="match status" value="1"/>
</dbReference>
<protein>
    <submittedName>
        <fullName evidence="6">ABC-F family ATP-binding cassette domain-containing protein</fullName>
    </submittedName>
</protein>
<name>A0A9D1MUT2_9FIRM</name>
<sequence>MALLTVQNLTLSFGERTLFSDVSFDVKEGEKVGFVGANGVGKTTLFKVITGELQPDEGGVFTGKNVRVGYMEQHTCSAENTVWDELVSGFSDLIAMEQELHDISLALQNGSGDTARLIERQAFLNDRFVQDGGLTYKSRTRSTLIGLGFTEAEFQKSTKKLSGGQRSKLILAKLLLSDASLLLLDEPTNHLDIDSVEWLESFLLDYKGGVILISHDRYFLDKVTTKTIELENRKLRCFTGNYSVFLQKKEAEQKAIREKYENDMKEIERLEGIIRQQHQWNRERNIRTAESKEKVIERIKSQLVVPDSALQKIRFHFSPKLVSGDDVLFAEDLKKSFGEKQVFQNVTFDIKKGERVFLLGANGCGKTTLFKLLMGDLQPDSGRMKFGANVQTGYFDQVQEKLNLQNTALEEVWSAFPAMPEAQVRSALAAFLFKGDEAFKPLRQCSGGERARVALLKLMLGGYNFLLLDEPTNHLDAASREELENTLLDYSGTMFIVSHDRYFINKLATRILLLRPDGIFSFVGNYDDFLAYFRSMQASGAAQPVKAEKAAPKVNDYKLKKERASKMRKLETALKKLQEEIEQTEERIANLNELIGGDLDYETLMEKTSELDQLSGYLDILYEKWEAADSELTLLTD</sequence>
<feature type="coiled-coil region" evidence="4">
    <location>
        <begin position="560"/>
        <end position="594"/>
    </location>
</feature>
<dbReference type="AlphaFoldDB" id="A0A9D1MUT2"/>
<dbReference type="PANTHER" id="PTHR42855">
    <property type="entry name" value="ABC TRANSPORTER ATP-BINDING SUBUNIT"/>
    <property type="match status" value="1"/>
</dbReference>
<evidence type="ECO:0000313" key="7">
    <source>
        <dbReference type="Proteomes" id="UP000824125"/>
    </source>
</evidence>
<keyword evidence="4" id="KW-0175">Coiled coil</keyword>
<dbReference type="Proteomes" id="UP000824125">
    <property type="component" value="Unassembled WGS sequence"/>
</dbReference>
<reference evidence="6" key="1">
    <citation type="submission" date="2020-10" db="EMBL/GenBank/DDBJ databases">
        <authorList>
            <person name="Gilroy R."/>
        </authorList>
    </citation>
    <scope>NUCLEOTIDE SEQUENCE</scope>
    <source>
        <strain evidence="6">CHK176-6737</strain>
    </source>
</reference>
<dbReference type="InterPro" id="IPR027417">
    <property type="entry name" value="P-loop_NTPase"/>
</dbReference>
<dbReference type="Pfam" id="PF00005">
    <property type="entry name" value="ABC_tran"/>
    <property type="match status" value="2"/>
</dbReference>
<dbReference type="CDD" id="cd03221">
    <property type="entry name" value="ABCF_EF-3"/>
    <property type="match status" value="2"/>
</dbReference>
<reference evidence="6" key="2">
    <citation type="journal article" date="2021" name="PeerJ">
        <title>Extensive microbial diversity within the chicken gut microbiome revealed by metagenomics and culture.</title>
        <authorList>
            <person name="Gilroy R."/>
            <person name="Ravi A."/>
            <person name="Getino M."/>
            <person name="Pursley I."/>
            <person name="Horton D.L."/>
            <person name="Alikhan N.F."/>
            <person name="Baker D."/>
            <person name="Gharbi K."/>
            <person name="Hall N."/>
            <person name="Watson M."/>
            <person name="Adriaenssens E.M."/>
            <person name="Foster-Nyarko E."/>
            <person name="Jarju S."/>
            <person name="Secka A."/>
            <person name="Antonio M."/>
            <person name="Oren A."/>
            <person name="Chaudhuri R.R."/>
            <person name="La Ragione R."/>
            <person name="Hildebrand F."/>
            <person name="Pallen M.J."/>
        </authorList>
    </citation>
    <scope>NUCLEOTIDE SEQUENCE</scope>
    <source>
        <strain evidence="6">CHK176-6737</strain>
    </source>
</reference>
<keyword evidence="3 6" id="KW-0067">ATP-binding</keyword>
<dbReference type="FunFam" id="3.40.50.300:FF:000309">
    <property type="entry name" value="ABC transporter ATP-binding protein"/>
    <property type="match status" value="1"/>
</dbReference>
<feature type="domain" description="ABC transporter" evidence="5">
    <location>
        <begin position="4"/>
        <end position="257"/>
    </location>
</feature>
<dbReference type="GO" id="GO:0005524">
    <property type="term" value="F:ATP binding"/>
    <property type="evidence" value="ECO:0007669"/>
    <property type="project" value="UniProtKB-KW"/>
</dbReference>
<dbReference type="Gene3D" id="3.40.50.300">
    <property type="entry name" value="P-loop containing nucleotide triphosphate hydrolases"/>
    <property type="match status" value="2"/>
</dbReference>
<organism evidence="6 7">
    <name type="scientific">Candidatus Scybalenecus merdavium</name>
    <dbReference type="NCBI Taxonomy" id="2840939"/>
    <lineage>
        <taxon>Bacteria</taxon>
        <taxon>Bacillati</taxon>
        <taxon>Bacillota</taxon>
        <taxon>Clostridia</taxon>
        <taxon>Eubacteriales</taxon>
        <taxon>Oscillospiraceae</taxon>
        <taxon>Oscillospiraceae incertae sedis</taxon>
        <taxon>Candidatus Scybalenecus</taxon>
    </lineage>
</organism>
<gene>
    <name evidence="6" type="ORF">IAD23_04080</name>
</gene>
<dbReference type="PROSITE" id="PS50893">
    <property type="entry name" value="ABC_TRANSPORTER_2"/>
    <property type="match status" value="2"/>
</dbReference>
<dbReference type="PROSITE" id="PS00211">
    <property type="entry name" value="ABC_TRANSPORTER_1"/>
    <property type="match status" value="2"/>
</dbReference>
<dbReference type="InterPro" id="IPR003439">
    <property type="entry name" value="ABC_transporter-like_ATP-bd"/>
</dbReference>
<dbReference type="SUPFAM" id="SSF52540">
    <property type="entry name" value="P-loop containing nucleoside triphosphate hydrolases"/>
    <property type="match status" value="2"/>
</dbReference>
<dbReference type="GO" id="GO:0016887">
    <property type="term" value="F:ATP hydrolysis activity"/>
    <property type="evidence" value="ECO:0007669"/>
    <property type="project" value="InterPro"/>
</dbReference>
<evidence type="ECO:0000256" key="2">
    <source>
        <dbReference type="ARBA" id="ARBA00022741"/>
    </source>
</evidence>
<evidence type="ECO:0000256" key="1">
    <source>
        <dbReference type="ARBA" id="ARBA00022737"/>
    </source>
</evidence>
<keyword evidence="2" id="KW-0547">Nucleotide-binding</keyword>
<keyword evidence="1" id="KW-0677">Repeat</keyword>
<dbReference type="SMART" id="SM00382">
    <property type="entry name" value="AAA"/>
    <property type="match status" value="2"/>
</dbReference>
<dbReference type="FunFam" id="3.40.50.300:FF:000011">
    <property type="entry name" value="Putative ABC transporter ATP-binding component"/>
    <property type="match status" value="1"/>
</dbReference>
<dbReference type="InterPro" id="IPR032781">
    <property type="entry name" value="ABC_tran_Xtn"/>
</dbReference>
<evidence type="ECO:0000256" key="4">
    <source>
        <dbReference type="SAM" id="Coils"/>
    </source>
</evidence>
<dbReference type="PANTHER" id="PTHR42855:SF2">
    <property type="entry name" value="DRUG RESISTANCE ABC TRANSPORTER,ATP-BINDING PROTEIN"/>
    <property type="match status" value="1"/>
</dbReference>
<evidence type="ECO:0000313" key="6">
    <source>
        <dbReference type="EMBL" id="HIU69115.1"/>
    </source>
</evidence>
<feature type="domain" description="ABC transporter" evidence="5">
    <location>
        <begin position="328"/>
        <end position="542"/>
    </location>
</feature>
<evidence type="ECO:0000256" key="3">
    <source>
        <dbReference type="ARBA" id="ARBA00022840"/>
    </source>
</evidence>
<dbReference type="EMBL" id="DVNM01000020">
    <property type="protein sequence ID" value="HIU69115.1"/>
    <property type="molecule type" value="Genomic_DNA"/>
</dbReference>
<dbReference type="InterPro" id="IPR051309">
    <property type="entry name" value="ABCF_ATPase"/>
</dbReference>
<comment type="caution">
    <text evidence="6">The sequence shown here is derived from an EMBL/GenBank/DDBJ whole genome shotgun (WGS) entry which is preliminary data.</text>
</comment>
<proteinExistence type="predicted"/>
<dbReference type="InterPro" id="IPR003593">
    <property type="entry name" value="AAA+_ATPase"/>
</dbReference>
<dbReference type="InterPro" id="IPR017871">
    <property type="entry name" value="ABC_transporter-like_CS"/>
</dbReference>